<feature type="transmembrane region" description="Helical" evidence="6">
    <location>
        <begin position="349"/>
        <end position="370"/>
    </location>
</feature>
<keyword evidence="3 6" id="KW-1133">Transmembrane helix</keyword>
<dbReference type="EMBL" id="LUCV01000003">
    <property type="protein sequence ID" value="OAI95111.1"/>
    <property type="molecule type" value="Genomic_DNA"/>
</dbReference>
<evidence type="ECO:0000256" key="4">
    <source>
        <dbReference type="ARBA" id="ARBA00023136"/>
    </source>
</evidence>
<evidence type="ECO:0000256" key="5">
    <source>
        <dbReference type="ARBA" id="ARBA00038514"/>
    </source>
</evidence>
<dbReference type="AlphaFoldDB" id="A0A177SXQ2"/>
<dbReference type="InterPro" id="IPR036259">
    <property type="entry name" value="MFS_trans_sf"/>
</dbReference>
<feature type="transmembrane region" description="Helical" evidence="6">
    <location>
        <begin position="283"/>
        <end position="302"/>
    </location>
</feature>
<feature type="transmembrane region" description="Helical" evidence="6">
    <location>
        <begin position="96"/>
        <end position="116"/>
    </location>
</feature>
<feature type="transmembrane region" description="Helical" evidence="6">
    <location>
        <begin position="212"/>
        <end position="232"/>
    </location>
</feature>
<dbReference type="InterPro" id="IPR020846">
    <property type="entry name" value="MFS_dom"/>
</dbReference>
<dbReference type="SUPFAM" id="SSF103473">
    <property type="entry name" value="MFS general substrate transporter"/>
    <property type="match status" value="1"/>
</dbReference>
<dbReference type="Gene3D" id="1.20.1250.20">
    <property type="entry name" value="MFS general substrate transporter like domains"/>
    <property type="match status" value="2"/>
</dbReference>
<sequence>MLFSRRNLVLVLLMSVMVISVLDKSIFAFAGAQIIDELKLTPAEFGFIGSAFFFLYSVSGVAVGFLANRFPSRWILVGMSLVWMVSQLLVSVSSSFMALVISRLMLGAGTGPGTAVTQHACFKWFGPTERVMPASLIQVSIMLGAIFAAVSLPFLIAQVGWRLAYAGLAVLGFAWMLLWLAFGREGNHADAARQPASGPLPGYRRLLLNRTFLGITLLGFVGYLPNALIYSWVPLYLQKGLGMAPMQSGYTVMSVTLAVILCNLLVSALSQRALARGASVQRAMVALPLACCLGAGLAFVALTQAHGHLPATLALYATGAVLINVLPTFANTIVAFIAPDARRGSMLSIHIGGLTSAGMLAPWLVGQMVAGQGDDIARGFELSLVLIGVAILASTALAFWLVRPQRTREQLQANELRIEDALQPN</sequence>
<dbReference type="GO" id="GO:0016020">
    <property type="term" value="C:membrane"/>
    <property type="evidence" value="ECO:0007669"/>
    <property type="project" value="UniProtKB-SubCell"/>
</dbReference>
<reference evidence="8 9" key="1">
    <citation type="submission" date="2016-03" db="EMBL/GenBank/DDBJ databases">
        <title>Draft Genome Assembly of Pseudomonas putida strain CBF10-2.</title>
        <authorList>
            <person name="Iyer R.S."/>
            <person name="Damania A."/>
        </authorList>
    </citation>
    <scope>NUCLEOTIDE SEQUENCE [LARGE SCALE GENOMIC DNA]</scope>
    <source>
        <strain evidence="8 9">CBF10-2</strain>
    </source>
</reference>
<gene>
    <name evidence="8" type="ORF">AYO28_06275</name>
</gene>
<comment type="similarity">
    <text evidence="5">Belongs to the major facilitator superfamily. Phthalate permease family.</text>
</comment>
<dbReference type="RefSeq" id="WP_064301216.1">
    <property type="nucleotide sequence ID" value="NZ_LUCV01000003.1"/>
</dbReference>
<dbReference type="Proteomes" id="UP000077752">
    <property type="component" value="Unassembled WGS sequence"/>
</dbReference>
<dbReference type="PANTHER" id="PTHR11662:SF450">
    <property type="entry name" value="BLR1003 PROTEIN"/>
    <property type="match status" value="1"/>
</dbReference>
<dbReference type="InterPro" id="IPR050382">
    <property type="entry name" value="MFS_Na/Anion_cotransporter"/>
</dbReference>
<keyword evidence="2 6" id="KW-0812">Transmembrane</keyword>
<feature type="transmembrane region" description="Helical" evidence="6">
    <location>
        <begin position="163"/>
        <end position="182"/>
    </location>
</feature>
<dbReference type="InterPro" id="IPR011701">
    <property type="entry name" value="MFS"/>
</dbReference>
<dbReference type="PANTHER" id="PTHR11662">
    <property type="entry name" value="SOLUTE CARRIER FAMILY 17"/>
    <property type="match status" value="1"/>
</dbReference>
<feature type="domain" description="Major facilitator superfamily (MFS) profile" evidence="7">
    <location>
        <begin position="9"/>
        <end position="406"/>
    </location>
</feature>
<evidence type="ECO:0000256" key="1">
    <source>
        <dbReference type="ARBA" id="ARBA00004141"/>
    </source>
</evidence>
<evidence type="ECO:0000256" key="3">
    <source>
        <dbReference type="ARBA" id="ARBA00022989"/>
    </source>
</evidence>
<feature type="transmembrane region" description="Helical" evidence="6">
    <location>
        <begin position="74"/>
        <end position="90"/>
    </location>
</feature>
<evidence type="ECO:0000313" key="8">
    <source>
        <dbReference type="EMBL" id="OAI95111.1"/>
    </source>
</evidence>
<protein>
    <submittedName>
        <fullName evidence="8">MFS transporter</fullName>
    </submittedName>
</protein>
<dbReference type="PROSITE" id="PS50850">
    <property type="entry name" value="MFS"/>
    <property type="match status" value="1"/>
</dbReference>
<feature type="transmembrane region" description="Helical" evidence="6">
    <location>
        <begin position="314"/>
        <end position="337"/>
    </location>
</feature>
<evidence type="ECO:0000256" key="2">
    <source>
        <dbReference type="ARBA" id="ARBA00022692"/>
    </source>
</evidence>
<evidence type="ECO:0000313" key="9">
    <source>
        <dbReference type="Proteomes" id="UP000077752"/>
    </source>
</evidence>
<feature type="transmembrane region" description="Helical" evidence="6">
    <location>
        <begin position="47"/>
        <end position="67"/>
    </location>
</feature>
<dbReference type="Pfam" id="PF07690">
    <property type="entry name" value="MFS_1"/>
    <property type="match status" value="1"/>
</dbReference>
<feature type="transmembrane region" description="Helical" evidence="6">
    <location>
        <begin position="382"/>
        <end position="402"/>
    </location>
</feature>
<proteinExistence type="inferred from homology"/>
<feature type="transmembrane region" description="Helical" evidence="6">
    <location>
        <begin position="252"/>
        <end position="271"/>
    </location>
</feature>
<dbReference type="GO" id="GO:0022857">
    <property type="term" value="F:transmembrane transporter activity"/>
    <property type="evidence" value="ECO:0007669"/>
    <property type="project" value="InterPro"/>
</dbReference>
<evidence type="ECO:0000259" key="7">
    <source>
        <dbReference type="PROSITE" id="PS50850"/>
    </source>
</evidence>
<comment type="subcellular location">
    <subcellularLocation>
        <location evidence="1">Membrane</location>
        <topology evidence="1">Multi-pass membrane protein</topology>
    </subcellularLocation>
</comment>
<feature type="transmembrane region" description="Helical" evidence="6">
    <location>
        <begin position="136"/>
        <end position="157"/>
    </location>
</feature>
<evidence type="ECO:0000256" key="6">
    <source>
        <dbReference type="SAM" id="Phobius"/>
    </source>
</evidence>
<keyword evidence="4 6" id="KW-0472">Membrane</keyword>
<organism evidence="8 9">
    <name type="scientific">Pseudomonas putida</name>
    <name type="common">Arthrobacter siderocapsulatus</name>
    <dbReference type="NCBI Taxonomy" id="303"/>
    <lineage>
        <taxon>Bacteria</taxon>
        <taxon>Pseudomonadati</taxon>
        <taxon>Pseudomonadota</taxon>
        <taxon>Gammaproteobacteria</taxon>
        <taxon>Pseudomonadales</taxon>
        <taxon>Pseudomonadaceae</taxon>
        <taxon>Pseudomonas</taxon>
    </lineage>
</organism>
<name>A0A177SXQ2_PSEPU</name>
<accession>A0A177SXQ2</accession>
<comment type="caution">
    <text evidence="8">The sequence shown here is derived from an EMBL/GenBank/DDBJ whole genome shotgun (WGS) entry which is preliminary data.</text>
</comment>